<evidence type="ECO:0000313" key="2">
    <source>
        <dbReference type="Proteomes" id="UP001595952"/>
    </source>
</evidence>
<proteinExistence type="predicted"/>
<name>A0ABV9IAR8_9DEIO</name>
<gene>
    <name evidence="1" type="ORF">ACFO0D_13890</name>
</gene>
<accession>A0ABV9IAR8</accession>
<dbReference type="Proteomes" id="UP001595952">
    <property type="component" value="Unassembled WGS sequence"/>
</dbReference>
<dbReference type="EMBL" id="JBHSEI010000010">
    <property type="protein sequence ID" value="MFC4639427.1"/>
    <property type="molecule type" value="Genomic_DNA"/>
</dbReference>
<keyword evidence="2" id="KW-1185">Reference proteome</keyword>
<dbReference type="PROSITE" id="PS51257">
    <property type="entry name" value="PROKAR_LIPOPROTEIN"/>
    <property type="match status" value="1"/>
</dbReference>
<dbReference type="RefSeq" id="WP_380062416.1">
    <property type="nucleotide sequence ID" value="NZ_JBHSEI010000010.1"/>
</dbReference>
<reference evidence="2" key="1">
    <citation type="journal article" date="2019" name="Int. J. Syst. Evol. Microbiol.">
        <title>The Global Catalogue of Microorganisms (GCM) 10K type strain sequencing project: providing services to taxonomists for standard genome sequencing and annotation.</title>
        <authorList>
            <consortium name="The Broad Institute Genomics Platform"/>
            <consortium name="The Broad Institute Genome Sequencing Center for Infectious Disease"/>
            <person name="Wu L."/>
            <person name="Ma J."/>
        </authorList>
    </citation>
    <scope>NUCLEOTIDE SEQUENCE [LARGE SCALE GENOMIC DNA]</scope>
    <source>
        <strain evidence="2">CCUG 55995</strain>
    </source>
</reference>
<organism evidence="1 2">
    <name type="scientific">Deinococcus hohokamensis</name>
    <dbReference type="NCBI Taxonomy" id="309883"/>
    <lineage>
        <taxon>Bacteria</taxon>
        <taxon>Thermotogati</taxon>
        <taxon>Deinococcota</taxon>
        <taxon>Deinococci</taxon>
        <taxon>Deinococcales</taxon>
        <taxon>Deinococcaceae</taxon>
        <taxon>Deinococcus</taxon>
    </lineage>
</organism>
<evidence type="ECO:0008006" key="3">
    <source>
        <dbReference type="Google" id="ProtNLM"/>
    </source>
</evidence>
<comment type="caution">
    <text evidence="1">The sequence shown here is derived from an EMBL/GenBank/DDBJ whole genome shotgun (WGS) entry which is preliminary data.</text>
</comment>
<sequence>MRILYPAFSLILAGCTLSPSHPGSFQAGQEWQVTGLDQDQALSVQVSTGQFREYQTSQRDLHLGSASPPVTVHMNQAPLTMLRLMWPGAMPLVARSDQGGEVVVVWNAGQVGAVYRCVFMDWGQPVTRLWGTLTRLDPDQDVALGSCQGRRLR</sequence>
<protein>
    <recommendedName>
        <fullName evidence="3">Lipoprotein</fullName>
    </recommendedName>
</protein>
<evidence type="ECO:0000313" key="1">
    <source>
        <dbReference type="EMBL" id="MFC4639427.1"/>
    </source>
</evidence>